<feature type="domain" description="Cullin N-terminal" evidence="3">
    <location>
        <begin position="81"/>
        <end position="335"/>
    </location>
</feature>
<dbReference type="InterPro" id="IPR001373">
    <property type="entry name" value="Cullin_N"/>
</dbReference>
<accession>A0A4P9VYM9</accession>
<dbReference type="SUPFAM" id="SSF74788">
    <property type="entry name" value="Cullin repeat-like"/>
    <property type="match status" value="1"/>
</dbReference>
<dbReference type="InterPro" id="IPR016159">
    <property type="entry name" value="Cullin_repeat-like_dom_sf"/>
</dbReference>
<dbReference type="OrthoDB" id="27073at2759"/>
<proteinExistence type="inferred from homology"/>
<dbReference type="Pfam" id="PF00888">
    <property type="entry name" value="Cullin"/>
    <property type="match status" value="1"/>
</dbReference>
<sequence>MLFSGPGGDGPAYYDLTSSPTRPTSAGTALQGKGKGPAAVDSRRPVSAAAFGRTQTPPKKLVIQAFKVKPKLPDNYEALTWEKLRKAVLAIHESRPVSDSKEELYKACENLCHHKKADSLYVKLGDVNERHIKRELDRLKQATSTDPSILKALNDCWLNHCRQTIMIRNIFLFLDRTYVLQTVGLKSLWDMGLDLFRKNIMDDAEVRKRTVEGILLEIEKERNGDQISRELLRTLLRMFIDLSIYYTGFDIPFRERTEAFYRTESDRMIAELDGPSDIHGGNAVARYLLHVEERLRQESERCTSTLGYLDASSKRALVTILELEMVKKHAIILLDR</sequence>
<dbReference type="AlphaFoldDB" id="A0A4P9VYM9"/>
<protein>
    <submittedName>
        <fullName evidence="4">Cullin repeat-like-containing domain protein</fullName>
    </submittedName>
</protein>
<dbReference type="Proteomes" id="UP000269721">
    <property type="component" value="Unassembled WGS sequence"/>
</dbReference>
<name>A0A4P9VYM9_9FUNG</name>
<reference evidence="5" key="1">
    <citation type="journal article" date="2018" name="Nat. Microbiol.">
        <title>Leveraging single-cell genomics to expand the fungal tree of life.</title>
        <authorList>
            <person name="Ahrendt S.R."/>
            <person name="Quandt C.A."/>
            <person name="Ciobanu D."/>
            <person name="Clum A."/>
            <person name="Salamov A."/>
            <person name="Andreopoulos B."/>
            <person name="Cheng J.F."/>
            <person name="Woyke T."/>
            <person name="Pelin A."/>
            <person name="Henrissat B."/>
            <person name="Reynolds N.K."/>
            <person name="Benny G.L."/>
            <person name="Smith M.E."/>
            <person name="James T.Y."/>
            <person name="Grigoriev I.V."/>
        </authorList>
    </citation>
    <scope>NUCLEOTIDE SEQUENCE [LARGE SCALE GENOMIC DNA]</scope>
</reference>
<dbReference type="EMBL" id="ML000531">
    <property type="protein sequence ID" value="RKO84075.1"/>
    <property type="molecule type" value="Genomic_DNA"/>
</dbReference>
<feature type="non-terminal residue" evidence="4">
    <location>
        <position position="336"/>
    </location>
</feature>
<evidence type="ECO:0000313" key="4">
    <source>
        <dbReference type="EMBL" id="RKO84075.1"/>
    </source>
</evidence>
<gene>
    <name evidence="4" type="ORF">BDK51DRAFT_33204</name>
</gene>
<organism evidence="4 5">
    <name type="scientific">Blyttiomyces helicus</name>
    <dbReference type="NCBI Taxonomy" id="388810"/>
    <lineage>
        <taxon>Eukaryota</taxon>
        <taxon>Fungi</taxon>
        <taxon>Fungi incertae sedis</taxon>
        <taxon>Chytridiomycota</taxon>
        <taxon>Chytridiomycota incertae sedis</taxon>
        <taxon>Chytridiomycetes</taxon>
        <taxon>Chytridiomycetes incertae sedis</taxon>
        <taxon>Blyttiomyces</taxon>
    </lineage>
</organism>
<feature type="compositionally biased region" description="Polar residues" evidence="2">
    <location>
        <begin position="16"/>
        <end position="28"/>
    </location>
</feature>
<dbReference type="InterPro" id="IPR045093">
    <property type="entry name" value="Cullin"/>
</dbReference>
<dbReference type="FunFam" id="1.20.1310.10:FF:000035">
    <property type="entry name" value="Ubiquitin ligase subunit CulD, putative"/>
    <property type="match status" value="1"/>
</dbReference>
<dbReference type="PANTHER" id="PTHR11932">
    <property type="entry name" value="CULLIN"/>
    <property type="match status" value="1"/>
</dbReference>
<feature type="region of interest" description="Disordered" evidence="2">
    <location>
        <begin position="1"/>
        <end position="53"/>
    </location>
</feature>
<dbReference type="Gene3D" id="1.20.1310.10">
    <property type="entry name" value="Cullin Repeats"/>
    <property type="match status" value="2"/>
</dbReference>
<evidence type="ECO:0000259" key="3">
    <source>
        <dbReference type="Pfam" id="PF00888"/>
    </source>
</evidence>
<dbReference type="GO" id="GO:0031625">
    <property type="term" value="F:ubiquitin protein ligase binding"/>
    <property type="evidence" value="ECO:0007669"/>
    <property type="project" value="InterPro"/>
</dbReference>
<keyword evidence="5" id="KW-1185">Reference proteome</keyword>
<feature type="compositionally biased region" description="Gly residues" evidence="2">
    <location>
        <begin position="1"/>
        <end position="10"/>
    </location>
</feature>
<evidence type="ECO:0000256" key="1">
    <source>
        <dbReference type="ARBA" id="ARBA00006019"/>
    </source>
</evidence>
<evidence type="ECO:0000256" key="2">
    <source>
        <dbReference type="SAM" id="MobiDB-lite"/>
    </source>
</evidence>
<dbReference type="GO" id="GO:0006511">
    <property type="term" value="P:ubiquitin-dependent protein catabolic process"/>
    <property type="evidence" value="ECO:0007669"/>
    <property type="project" value="InterPro"/>
</dbReference>
<dbReference type="FunFam" id="1.20.1310.10:FF:000001">
    <property type="entry name" value="Cullin 3"/>
    <property type="match status" value="1"/>
</dbReference>
<comment type="similarity">
    <text evidence="1">Belongs to the cullin family.</text>
</comment>
<evidence type="ECO:0000313" key="5">
    <source>
        <dbReference type="Proteomes" id="UP000269721"/>
    </source>
</evidence>